<name>A0A6A6TNX6_9PLEO</name>
<dbReference type="SUPFAM" id="SSF52833">
    <property type="entry name" value="Thioredoxin-like"/>
    <property type="match status" value="1"/>
</dbReference>
<reference evidence="1" key="1">
    <citation type="journal article" date="2020" name="Stud. Mycol.">
        <title>101 Dothideomycetes genomes: a test case for predicting lifestyles and emergence of pathogens.</title>
        <authorList>
            <person name="Haridas S."/>
            <person name="Albert R."/>
            <person name="Binder M."/>
            <person name="Bloem J."/>
            <person name="Labutti K."/>
            <person name="Salamov A."/>
            <person name="Andreopoulos B."/>
            <person name="Baker S."/>
            <person name="Barry K."/>
            <person name="Bills G."/>
            <person name="Bluhm B."/>
            <person name="Cannon C."/>
            <person name="Castanera R."/>
            <person name="Culley D."/>
            <person name="Daum C."/>
            <person name="Ezra D."/>
            <person name="Gonzalez J."/>
            <person name="Henrissat B."/>
            <person name="Kuo A."/>
            <person name="Liang C."/>
            <person name="Lipzen A."/>
            <person name="Lutzoni F."/>
            <person name="Magnuson J."/>
            <person name="Mondo S."/>
            <person name="Nolan M."/>
            <person name="Ohm R."/>
            <person name="Pangilinan J."/>
            <person name="Park H.-J."/>
            <person name="Ramirez L."/>
            <person name="Alfaro M."/>
            <person name="Sun H."/>
            <person name="Tritt A."/>
            <person name="Yoshinaga Y."/>
            <person name="Zwiers L.-H."/>
            <person name="Turgeon B."/>
            <person name="Goodwin S."/>
            <person name="Spatafora J."/>
            <person name="Crous P."/>
            <person name="Grigoriev I."/>
        </authorList>
    </citation>
    <scope>NUCLEOTIDE SEQUENCE</scope>
    <source>
        <strain evidence="1">CBS 122681</strain>
    </source>
</reference>
<dbReference type="OrthoDB" id="2121326at2759"/>
<keyword evidence="2" id="KW-1185">Reference proteome</keyword>
<dbReference type="AlphaFoldDB" id="A0A6A6TNX6"/>
<accession>A0A6A6TNX6</accession>
<dbReference type="EMBL" id="MU004293">
    <property type="protein sequence ID" value="KAF2661510.1"/>
    <property type="molecule type" value="Genomic_DNA"/>
</dbReference>
<sequence>MSEVHKELESTDDIHKAFETKDRNVFFFVHEGFIPPPAVENAKRFTDTTDAYSLNVSKLPSAKEHLKIEKLPTAIVFRNGEEVKRVDEMNPQAMKGIEDVLKA</sequence>
<evidence type="ECO:0000313" key="1">
    <source>
        <dbReference type="EMBL" id="KAF2661510.1"/>
    </source>
</evidence>
<dbReference type="InterPro" id="IPR036249">
    <property type="entry name" value="Thioredoxin-like_sf"/>
</dbReference>
<dbReference type="Gene3D" id="3.40.30.10">
    <property type="entry name" value="Glutaredoxin"/>
    <property type="match status" value="1"/>
</dbReference>
<dbReference type="Proteomes" id="UP000799324">
    <property type="component" value="Unassembled WGS sequence"/>
</dbReference>
<organism evidence="1 2">
    <name type="scientific">Lophiostoma macrostomum CBS 122681</name>
    <dbReference type="NCBI Taxonomy" id="1314788"/>
    <lineage>
        <taxon>Eukaryota</taxon>
        <taxon>Fungi</taxon>
        <taxon>Dikarya</taxon>
        <taxon>Ascomycota</taxon>
        <taxon>Pezizomycotina</taxon>
        <taxon>Dothideomycetes</taxon>
        <taxon>Pleosporomycetidae</taxon>
        <taxon>Pleosporales</taxon>
        <taxon>Lophiostomataceae</taxon>
        <taxon>Lophiostoma</taxon>
    </lineage>
</organism>
<proteinExistence type="predicted"/>
<gene>
    <name evidence="1" type="ORF">K491DRAFT_687298</name>
</gene>
<evidence type="ECO:0000313" key="2">
    <source>
        <dbReference type="Proteomes" id="UP000799324"/>
    </source>
</evidence>
<protein>
    <recommendedName>
        <fullName evidence="3">Thioredoxin domain-containing protein</fullName>
    </recommendedName>
</protein>
<evidence type="ECO:0008006" key="3">
    <source>
        <dbReference type="Google" id="ProtNLM"/>
    </source>
</evidence>